<dbReference type="PANTHER" id="PTHR24124:SF14">
    <property type="entry name" value="CHROMOSOME UNDETERMINED SCAFFOLD_25, WHOLE GENOME SHOTGUN SEQUENCE"/>
    <property type="match status" value="1"/>
</dbReference>
<name>A0A1I7Y8R7_9BILA</name>
<protein>
    <submittedName>
        <fullName evidence="5">ANK_REP_REGION domain-containing protein</fullName>
    </submittedName>
</protein>
<dbReference type="WBParaSite" id="L893_g13903.t1">
    <property type="protein sequence ID" value="L893_g13903.t1"/>
    <property type="gene ID" value="L893_g13903"/>
</dbReference>
<dbReference type="GO" id="GO:0005634">
    <property type="term" value="C:nucleus"/>
    <property type="evidence" value="ECO:0007669"/>
    <property type="project" value="TreeGrafter"/>
</dbReference>
<dbReference type="SMART" id="SM00248">
    <property type="entry name" value="ANK"/>
    <property type="match status" value="4"/>
</dbReference>
<reference evidence="5" key="1">
    <citation type="submission" date="2016-11" db="UniProtKB">
        <authorList>
            <consortium name="WormBaseParasite"/>
        </authorList>
    </citation>
    <scope>IDENTIFICATION</scope>
</reference>
<evidence type="ECO:0000313" key="5">
    <source>
        <dbReference type="WBParaSite" id="L893_g13903.t1"/>
    </source>
</evidence>
<dbReference type="Gene3D" id="1.25.40.20">
    <property type="entry name" value="Ankyrin repeat-containing domain"/>
    <property type="match status" value="1"/>
</dbReference>
<evidence type="ECO:0000256" key="1">
    <source>
        <dbReference type="ARBA" id="ARBA00022737"/>
    </source>
</evidence>
<dbReference type="PROSITE" id="PS50297">
    <property type="entry name" value="ANK_REP_REGION"/>
    <property type="match status" value="1"/>
</dbReference>
<dbReference type="SUPFAM" id="SSF48403">
    <property type="entry name" value="Ankyrin repeat"/>
    <property type="match status" value="1"/>
</dbReference>
<dbReference type="AlphaFoldDB" id="A0A1I7Y8R7"/>
<keyword evidence="2 3" id="KW-0040">ANK repeat</keyword>
<accession>A0A1I7Y8R7</accession>
<dbReference type="PANTHER" id="PTHR24124">
    <property type="entry name" value="ANKYRIN REPEAT FAMILY A"/>
    <property type="match status" value="1"/>
</dbReference>
<dbReference type="GO" id="GO:0010468">
    <property type="term" value="P:regulation of gene expression"/>
    <property type="evidence" value="ECO:0007669"/>
    <property type="project" value="TreeGrafter"/>
</dbReference>
<feature type="repeat" description="ANK" evidence="3">
    <location>
        <begin position="131"/>
        <end position="163"/>
    </location>
</feature>
<evidence type="ECO:0000256" key="2">
    <source>
        <dbReference type="ARBA" id="ARBA00023043"/>
    </source>
</evidence>
<evidence type="ECO:0000256" key="3">
    <source>
        <dbReference type="PROSITE-ProRule" id="PRU00023"/>
    </source>
</evidence>
<evidence type="ECO:0000313" key="4">
    <source>
        <dbReference type="Proteomes" id="UP000095287"/>
    </source>
</evidence>
<proteinExistence type="predicted"/>
<organism evidence="4 5">
    <name type="scientific">Steinernema glaseri</name>
    <dbReference type="NCBI Taxonomy" id="37863"/>
    <lineage>
        <taxon>Eukaryota</taxon>
        <taxon>Metazoa</taxon>
        <taxon>Ecdysozoa</taxon>
        <taxon>Nematoda</taxon>
        <taxon>Chromadorea</taxon>
        <taxon>Rhabditida</taxon>
        <taxon>Tylenchina</taxon>
        <taxon>Panagrolaimomorpha</taxon>
        <taxon>Strongyloidoidea</taxon>
        <taxon>Steinernematidae</taxon>
        <taxon>Steinernema</taxon>
    </lineage>
</organism>
<keyword evidence="1" id="KW-0677">Repeat</keyword>
<keyword evidence="4" id="KW-1185">Reference proteome</keyword>
<dbReference type="InterPro" id="IPR002110">
    <property type="entry name" value="Ankyrin_rpt"/>
</dbReference>
<dbReference type="InterPro" id="IPR036770">
    <property type="entry name" value="Ankyrin_rpt-contain_sf"/>
</dbReference>
<dbReference type="Pfam" id="PF12796">
    <property type="entry name" value="Ank_2"/>
    <property type="match status" value="2"/>
</dbReference>
<dbReference type="Proteomes" id="UP000095287">
    <property type="component" value="Unplaced"/>
</dbReference>
<sequence>LKDLLSRGADPNIRDECGRAPLHRAVISKSTVAVTALLSSGKINDIDAVNADNLSPLMLYAKFVHDEEMGRLLLQHGARLSFTGIASMLNFHKRTALHFAAQAGNLCAIKVFSSAKLDSGDKFDVNALDIQGKTPLILAAEYGYGQACQELIKLGADKFIEDDMQLTAEAYARQKGYTELAEYLGVAGRSVVAYKGKKIRSSESEEEDVLLPLDANVCVPPQQVQSPQYHQSELPMTPSSCGSPDPMQLMHCYSNVASYDYPWAPPISNQYSEIISRESRSNFTSGFVTPLPVQQAYYENYVSSYPSPPSEPSQYVTAHIEGPYLKPAVPTHI</sequence>
<dbReference type="PROSITE" id="PS50088">
    <property type="entry name" value="ANK_REPEAT"/>
    <property type="match status" value="1"/>
</dbReference>